<dbReference type="GO" id="GO:0032024">
    <property type="term" value="P:positive regulation of insulin secretion"/>
    <property type="evidence" value="ECO:0007669"/>
    <property type="project" value="TreeGrafter"/>
</dbReference>
<dbReference type="GO" id="GO:0007420">
    <property type="term" value="P:brain development"/>
    <property type="evidence" value="ECO:0007669"/>
    <property type="project" value="InterPro"/>
</dbReference>
<evidence type="ECO:0000256" key="3">
    <source>
        <dbReference type="ARBA" id="ARBA00022473"/>
    </source>
</evidence>
<keyword evidence="6" id="KW-1185">Reference proteome</keyword>
<dbReference type="PANTHER" id="PTHR15285:SF0">
    <property type="entry name" value="NEURONATIN"/>
    <property type="match status" value="1"/>
</dbReference>
<reference evidence="5" key="2">
    <citation type="submission" date="2025-09" db="UniProtKB">
        <authorList>
            <consortium name="Ensembl"/>
        </authorList>
    </citation>
    <scope>IDENTIFICATION</scope>
</reference>
<keyword evidence="3" id="KW-0217">Developmental protein</keyword>
<organism evidence="5 6">
    <name type="scientific">Panthera tigris altaica</name>
    <name type="common">Siberian tiger</name>
    <dbReference type="NCBI Taxonomy" id="74533"/>
    <lineage>
        <taxon>Eukaryota</taxon>
        <taxon>Metazoa</taxon>
        <taxon>Chordata</taxon>
        <taxon>Craniata</taxon>
        <taxon>Vertebrata</taxon>
        <taxon>Euteleostomi</taxon>
        <taxon>Mammalia</taxon>
        <taxon>Eutheria</taxon>
        <taxon>Laurasiatheria</taxon>
        <taxon>Carnivora</taxon>
        <taxon>Feliformia</taxon>
        <taxon>Felidae</taxon>
        <taxon>Pantherinae</taxon>
        <taxon>Panthera</taxon>
    </lineage>
</organism>
<dbReference type="GO" id="GO:0005737">
    <property type="term" value="C:cytoplasm"/>
    <property type="evidence" value="ECO:0007669"/>
    <property type="project" value="TreeGrafter"/>
</dbReference>
<dbReference type="InterPro" id="IPR024885">
    <property type="entry name" value="Neuronatin"/>
</dbReference>
<evidence type="ECO:0000256" key="2">
    <source>
        <dbReference type="ARBA" id="ARBA00019250"/>
    </source>
</evidence>
<dbReference type="Ensembl" id="ENSPTIT00000011377.1">
    <property type="protein sequence ID" value="ENSPTIP00000007527.1"/>
    <property type="gene ID" value="ENSPTIG00000009147.1"/>
</dbReference>
<evidence type="ECO:0000256" key="4">
    <source>
        <dbReference type="SAM" id="MobiDB-lite"/>
    </source>
</evidence>
<reference evidence="5" key="1">
    <citation type="submission" date="2025-08" db="UniProtKB">
        <authorList>
            <consortium name="Ensembl"/>
        </authorList>
    </citation>
    <scope>IDENTIFICATION</scope>
</reference>
<protein>
    <recommendedName>
        <fullName evidence="2">Neuronatin</fullName>
    </recommendedName>
</protein>
<dbReference type="GeneTree" id="ENSGT00990000211824"/>
<evidence type="ECO:0000313" key="5">
    <source>
        <dbReference type="Ensembl" id="ENSPTIP00000007527.1"/>
    </source>
</evidence>
<accession>A0A8C9JNQ3</accession>
<dbReference type="PANTHER" id="PTHR15285">
    <property type="entry name" value="NEURONATIN"/>
    <property type="match status" value="1"/>
</dbReference>
<evidence type="ECO:0000256" key="1">
    <source>
        <dbReference type="ARBA" id="ARBA00005780"/>
    </source>
</evidence>
<name>A0A8C9JNQ3_PANTA</name>
<dbReference type="AlphaFoldDB" id="A0A8C9JNQ3"/>
<feature type="region of interest" description="Disordered" evidence="4">
    <location>
        <begin position="54"/>
        <end position="73"/>
    </location>
</feature>
<comment type="similarity">
    <text evidence="1">Belongs to the neuronatin family.</text>
</comment>
<sequence>MELRRRGSVWKEQMDYFFLSRRMRSAPGHPSSWTPPSAHAHLGGGRILKARPRRLRQCAQQRTPRPADLGEPRSLSTPHPLIIGWYIFRVLLQVFLECCIYWVGFAFRNPPGTQPIARSEVYLSCGSNQLAAMQPSAQKEKLQLP</sequence>
<dbReference type="Proteomes" id="UP000675900">
    <property type="component" value="Unassembled WGS sequence"/>
</dbReference>
<proteinExistence type="inferred from homology"/>
<evidence type="ECO:0000313" key="6">
    <source>
        <dbReference type="Proteomes" id="UP000675900"/>
    </source>
</evidence>